<dbReference type="AlphaFoldDB" id="A0A0R3MGW8"/>
<proteinExistence type="predicted"/>
<sequence length="74" mass="9006">MWIPEEDQITFIQLVWSKPVGLSREQRHELFKAREREHLAWLRVELVQTRATPAGLDRERRDLIVEREFMPPLR</sequence>
<protein>
    <submittedName>
        <fullName evidence="1">Uncharacterized protein</fullName>
    </submittedName>
</protein>
<name>A0A0R3MGW8_9BRAD</name>
<gene>
    <name evidence="1" type="ORF">CQ14_16690</name>
</gene>
<accession>A0A0R3MGW8</accession>
<reference evidence="1 2" key="1">
    <citation type="submission" date="2014-03" db="EMBL/GenBank/DDBJ databases">
        <title>Bradyrhizobium valentinum sp. nov., isolated from effective nodules of Lupinus mariae-josephae, a lupine endemic of basic-lime soils in Eastern Spain.</title>
        <authorList>
            <person name="Duran D."/>
            <person name="Rey L."/>
            <person name="Navarro A."/>
            <person name="Busquets A."/>
            <person name="Imperial J."/>
            <person name="Ruiz-Argueso T."/>
        </authorList>
    </citation>
    <scope>NUCLEOTIDE SEQUENCE [LARGE SCALE GENOMIC DNA]</scope>
    <source>
        <strain evidence="1 2">CCBAU 23086</strain>
    </source>
</reference>
<dbReference type="EMBL" id="LLYB01000094">
    <property type="protein sequence ID" value="KRR19465.1"/>
    <property type="molecule type" value="Genomic_DNA"/>
</dbReference>
<evidence type="ECO:0000313" key="1">
    <source>
        <dbReference type="EMBL" id="KRR19465.1"/>
    </source>
</evidence>
<dbReference type="Proteomes" id="UP000051660">
    <property type="component" value="Unassembled WGS sequence"/>
</dbReference>
<evidence type="ECO:0000313" key="2">
    <source>
        <dbReference type="Proteomes" id="UP000051660"/>
    </source>
</evidence>
<comment type="caution">
    <text evidence="1">The sequence shown here is derived from an EMBL/GenBank/DDBJ whole genome shotgun (WGS) entry which is preliminary data.</text>
</comment>
<organism evidence="1 2">
    <name type="scientific">Bradyrhizobium lablabi</name>
    <dbReference type="NCBI Taxonomy" id="722472"/>
    <lineage>
        <taxon>Bacteria</taxon>
        <taxon>Pseudomonadati</taxon>
        <taxon>Pseudomonadota</taxon>
        <taxon>Alphaproteobacteria</taxon>
        <taxon>Hyphomicrobiales</taxon>
        <taxon>Nitrobacteraceae</taxon>
        <taxon>Bradyrhizobium</taxon>
    </lineage>
</organism>
<dbReference type="RefSeq" id="WP_057860884.1">
    <property type="nucleotide sequence ID" value="NZ_LLYB01000094.1"/>
</dbReference>